<keyword evidence="3 8" id="KW-0436">Ligase</keyword>
<dbReference type="Gene3D" id="3.40.50.620">
    <property type="entry name" value="HUPs"/>
    <property type="match status" value="1"/>
</dbReference>
<feature type="binding site" evidence="8">
    <location>
        <begin position="186"/>
        <end position="189"/>
    </location>
    <ligand>
        <name>ATP</name>
        <dbReference type="ChEBI" id="CHEBI:30616"/>
    </ligand>
</feature>
<dbReference type="GO" id="GO:0005829">
    <property type="term" value="C:cytosol"/>
    <property type="evidence" value="ECO:0007669"/>
    <property type="project" value="TreeGrafter"/>
</dbReference>
<feature type="binding site" evidence="8">
    <location>
        <begin position="30"/>
        <end position="37"/>
    </location>
    <ligand>
        <name>ATP</name>
        <dbReference type="ChEBI" id="CHEBI:30616"/>
    </ligand>
</feature>
<keyword evidence="6 8" id="KW-0067">ATP-binding</keyword>
<comment type="miscellaneous">
    <text evidence="8">The reaction proceeds by a bi uni uni bi ping pong mechanism.</text>
</comment>
<dbReference type="PATRIC" id="fig|1328313.3.peg.1726"/>
<dbReference type="GO" id="GO:0005524">
    <property type="term" value="F:ATP binding"/>
    <property type="evidence" value="ECO:0007669"/>
    <property type="project" value="UniProtKB-KW"/>
</dbReference>
<reference evidence="9 10" key="1">
    <citation type="journal article" date="2014" name="Genome Announc.">
        <title>Draft Genome Sequence of the Agar-Degrading Bacterium Catenovulum sp. Strain DS-2, Isolated from Intestines of Haliotis diversicolor.</title>
        <authorList>
            <person name="Shan D."/>
            <person name="Li X."/>
            <person name="Gu Z."/>
            <person name="Wei G."/>
            <person name="Gao Z."/>
            <person name="Shao Z."/>
        </authorList>
    </citation>
    <scope>NUCLEOTIDE SEQUENCE [LARGE SCALE GENOMIC DNA]</scope>
    <source>
        <strain evidence="9 10">DS-2</strain>
    </source>
</reference>
<dbReference type="Proteomes" id="UP000019276">
    <property type="component" value="Unassembled WGS sequence"/>
</dbReference>
<dbReference type="PANTHER" id="PTHR21299:SF1">
    <property type="entry name" value="PANTOATE--BETA-ALANINE LIGASE"/>
    <property type="match status" value="1"/>
</dbReference>
<evidence type="ECO:0000256" key="6">
    <source>
        <dbReference type="ARBA" id="ARBA00022840"/>
    </source>
</evidence>
<dbReference type="CDD" id="cd00560">
    <property type="entry name" value="PanC"/>
    <property type="match status" value="1"/>
</dbReference>
<keyword evidence="10" id="KW-1185">Reference proteome</keyword>
<dbReference type="RefSeq" id="WP_035014295.1">
    <property type="nucleotide sequence ID" value="NZ_ARZY01000013.1"/>
</dbReference>
<comment type="caution">
    <text evidence="9">The sequence shown here is derived from an EMBL/GenBank/DDBJ whole genome shotgun (WGS) entry which is preliminary data.</text>
</comment>
<dbReference type="InterPro" id="IPR014729">
    <property type="entry name" value="Rossmann-like_a/b/a_fold"/>
</dbReference>
<dbReference type="OrthoDB" id="9773087at2"/>
<dbReference type="AlphaFoldDB" id="W7QMW9"/>
<dbReference type="Pfam" id="PF02569">
    <property type="entry name" value="Pantoate_ligase"/>
    <property type="match status" value="1"/>
</dbReference>
<feature type="binding site" evidence="8">
    <location>
        <begin position="149"/>
        <end position="152"/>
    </location>
    <ligand>
        <name>ATP</name>
        <dbReference type="ChEBI" id="CHEBI:30616"/>
    </ligand>
</feature>
<gene>
    <name evidence="8" type="primary">panC</name>
    <name evidence="9" type="ORF">DS2_08455</name>
</gene>
<keyword evidence="8" id="KW-0963">Cytoplasm</keyword>
<comment type="function">
    <text evidence="8">Catalyzes the condensation of pantoate with beta-alanine in an ATP-dependent reaction via a pantoyl-adenylate intermediate.</text>
</comment>
<protein>
    <recommendedName>
        <fullName evidence="8">Pantothenate synthetase</fullName>
        <shortName evidence="8">PS</shortName>
        <ecNumber evidence="8">6.3.2.1</ecNumber>
    </recommendedName>
    <alternativeName>
        <fullName evidence="8">Pantoate--beta-alanine ligase</fullName>
    </alternativeName>
    <alternativeName>
        <fullName evidence="8">Pantoate-activating enzyme</fullName>
    </alternativeName>
</protein>
<comment type="similarity">
    <text evidence="2 8">Belongs to the pantothenate synthetase family.</text>
</comment>
<dbReference type="eggNOG" id="COG0414">
    <property type="taxonomic scope" value="Bacteria"/>
</dbReference>
<evidence type="ECO:0000256" key="7">
    <source>
        <dbReference type="ARBA" id="ARBA00048258"/>
    </source>
</evidence>
<dbReference type="EMBL" id="ARZY01000013">
    <property type="protein sequence ID" value="EWH10292.1"/>
    <property type="molecule type" value="Genomic_DNA"/>
</dbReference>
<dbReference type="STRING" id="1328313.DS2_08455"/>
<organism evidence="9 10">
    <name type="scientific">Catenovulum agarivorans DS-2</name>
    <dbReference type="NCBI Taxonomy" id="1328313"/>
    <lineage>
        <taxon>Bacteria</taxon>
        <taxon>Pseudomonadati</taxon>
        <taxon>Pseudomonadota</taxon>
        <taxon>Gammaproteobacteria</taxon>
        <taxon>Alteromonadales</taxon>
        <taxon>Alteromonadaceae</taxon>
        <taxon>Catenovulum</taxon>
    </lineage>
</organism>
<evidence type="ECO:0000313" key="10">
    <source>
        <dbReference type="Proteomes" id="UP000019276"/>
    </source>
</evidence>
<accession>W7QMW9</accession>
<dbReference type="InterPro" id="IPR004821">
    <property type="entry name" value="Cyt_trans-like"/>
</dbReference>
<name>W7QMW9_9ALTE</name>
<proteinExistence type="inferred from homology"/>
<dbReference type="Gene3D" id="3.30.1300.10">
    <property type="entry name" value="Pantoate-beta-alanine ligase, C-terminal domain"/>
    <property type="match status" value="1"/>
</dbReference>
<dbReference type="SUPFAM" id="SSF52374">
    <property type="entry name" value="Nucleotidylyl transferase"/>
    <property type="match status" value="1"/>
</dbReference>
<feature type="binding site" evidence="8">
    <location>
        <position position="178"/>
    </location>
    <ligand>
        <name>ATP</name>
        <dbReference type="ChEBI" id="CHEBI:30616"/>
    </ligand>
</feature>
<feature type="binding site" evidence="8">
    <location>
        <position position="155"/>
    </location>
    <ligand>
        <name>(R)-pantoate</name>
        <dbReference type="ChEBI" id="CHEBI:15980"/>
    </ligand>
</feature>
<dbReference type="HAMAP" id="MF_00158">
    <property type="entry name" value="PanC"/>
    <property type="match status" value="1"/>
</dbReference>
<sequence length="282" mass="31266">MQTISDLTQLRQQIKTWKQQGDTVAFVPTMGNLHQGHISLVEEAKKHANRVVVSIFVNPMQFGEGEDLDKYPRTLPADSEKLIAVDTDLLFTPTAQTIYPKGLNAQTYIEVPGVSDNYCGASRPGHFRGVATIVNKLFNLVQPDVACFGEKDFQQLQVIRTMVEDLAMPIEIIGVPTARETNGLAKSSRNGYLSSAQKQQAGIIYQSLLQAADKLQQQKPLEEVKAFIAEQISQQGLTIDYIEIAERSRMQDAVAGDKKLVILVAALLGQTRLIDNWQVDLN</sequence>
<evidence type="ECO:0000256" key="8">
    <source>
        <dbReference type="HAMAP-Rule" id="MF_00158"/>
    </source>
</evidence>
<comment type="subunit">
    <text evidence="8">Homodimer.</text>
</comment>
<feature type="binding site" evidence="8">
    <location>
        <position position="61"/>
    </location>
    <ligand>
        <name>(R)-pantoate</name>
        <dbReference type="ChEBI" id="CHEBI:15980"/>
    </ligand>
</feature>
<dbReference type="InterPro" id="IPR042176">
    <property type="entry name" value="Pantoate_ligase_C"/>
</dbReference>
<evidence type="ECO:0000256" key="4">
    <source>
        <dbReference type="ARBA" id="ARBA00022655"/>
    </source>
</evidence>
<keyword evidence="5 8" id="KW-0547">Nucleotide-binding</keyword>
<dbReference type="FunFam" id="3.40.50.620:FF:000013">
    <property type="entry name" value="Pantothenate synthetase"/>
    <property type="match status" value="1"/>
</dbReference>
<dbReference type="PANTHER" id="PTHR21299">
    <property type="entry name" value="CYTIDYLATE KINASE/PANTOATE-BETA-ALANINE LIGASE"/>
    <property type="match status" value="1"/>
</dbReference>
<feature type="binding site" evidence="8">
    <location>
        <position position="61"/>
    </location>
    <ligand>
        <name>beta-alanine</name>
        <dbReference type="ChEBI" id="CHEBI:57966"/>
    </ligand>
</feature>
<comment type="pathway">
    <text evidence="1 8">Cofactor biosynthesis; (R)-pantothenate biosynthesis; (R)-pantothenate from (R)-pantoate and beta-alanine: step 1/1.</text>
</comment>
<evidence type="ECO:0000256" key="3">
    <source>
        <dbReference type="ARBA" id="ARBA00022598"/>
    </source>
</evidence>
<feature type="active site" description="Proton donor" evidence="8">
    <location>
        <position position="37"/>
    </location>
</feature>
<comment type="catalytic activity">
    <reaction evidence="7 8">
        <text>(R)-pantoate + beta-alanine + ATP = (R)-pantothenate + AMP + diphosphate + H(+)</text>
        <dbReference type="Rhea" id="RHEA:10912"/>
        <dbReference type="ChEBI" id="CHEBI:15378"/>
        <dbReference type="ChEBI" id="CHEBI:15980"/>
        <dbReference type="ChEBI" id="CHEBI:29032"/>
        <dbReference type="ChEBI" id="CHEBI:30616"/>
        <dbReference type="ChEBI" id="CHEBI:33019"/>
        <dbReference type="ChEBI" id="CHEBI:57966"/>
        <dbReference type="ChEBI" id="CHEBI:456215"/>
        <dbReference type="EC" id="6.3.2.1"/>
    </reaction>
</comment>
<keyword evidence="4 8" id="KW-0566">Pantothenate biosynthesis</keyword>
<dbReference type="NCBIfam" id="TIGR00125">
    <property type="entry name" value="cyt_tran_rel"/>
    <property type="match status" value="1"/>
</dbReference>
<dbReference type="UniPathway" id="UPA00028">
    <property type="reaction ID" value="UER00005"/>
</dbReference>
<dbReference type="NCBIfam" id="TIGR00018">
    <property type="entry name" value="panC"/>
    <property type="match status" value="1"/>
</dbReference>
<dbReference type="GO" id="GO:0015940">
    <property type="term" value="P:pantothenate biosynthetic process"/>
    <property type="evidence" value="ECO:0007669"/>
    <property type="project" value="UniProtKB-UniRule"/>
</dbReference>
<dbReference type="EC" id="6.3.2.1" evidence="8"/>
<comment type="subcellular location">
    <subcellularLocation>
        <location evidence="8">Cytoplasm</location>
    </subcellularLocation>
</comment>
<evidence type="ECO:0000313" key="9">
    <source>
        <dbReference type="EMBL" id="EWH10292.1"/>
    </source>
</evidence>
<evidence type="ECO:0000256" key="5">
    <source>
        <dbReference type="ARBA" id="ARBA00022741"/>
    </source>
</evidence>
<evidence type="ECO:0000256" key="2">
    <source>
        <dbReference type="ARBA" id="ARBA00009256"/>
    </source>
</evidence>
<dbReference type="GO" id="GO:0004592">
    <property type="term" value="F:pantoate-beta-alanine ligase activity"/>
    <property type="evidence" value="ECO:0007669"/>
    <property type="project" value="UniProtKB-UniRule"/>
</dbReference>
<dbReference type="InterPro" id="IPR003721">
    <property type="entry name" value="Pantoate_ligase"/>
</dbReference>
<evidence type="ECO:0000256" key="1">
    <source>
        <dbReference type="ARBA" id="ARBA00004990"/>
    </source>
</evidence>